<dbReference type="Proteomes" id="UP000247284">
    <property type="component" value="Segment"/>
</dbReference>
<feature type="compositionally biased region" description="Basic and acidic residues" evidence="1">
    <location>
        <begin position="36"/>
        <end position="46"/>
    </location>
</feature>
<sequence>MTPRDSDLTHARPRLRSSATRFTQGNVTEGPRSRVHRDQLARRRENAPMPMQSLVASAQRLTKKKLTGGSFKKTTAAGWQEDAWEMHDLVGEQHFLATTLANQASKARFYVGNLGEGGDITDAPDPSEDVQLQAILEVVGGGPVGFAQMVQRMLVNLWVAGDGWIVGIPKQLLPDYEPEDEEEAESLEDWDPEAILDPREDAELSMGDLEWRMLSVSEVSLKKEGLVTLHLGASASERLEVSPNLLYMIRVWRPHPRRWWEADSPTRSSLPVLRELVGLTMHISAQVDSRLAGAGLLLVPASAARALKIAAGLPEDSPEDPFTDALMEAMLTPIGDRANASALVPLVVTVPDGTAQDFQYLTFAKPLDTEARSLRDEAIRRLALGQDAPPELLLGTGGMNHWGAWLVRDDVVTTHIEPPLALIADALTTQYLRPMMAELGYDKEIIKKTVVWYDTSKMIVQPNRAADALTLYDRDALSDEALREATGFDETDAPETSKMDLASQKAFIMVQENPGLMANPGLPALVEQLRALISGHSIPLPKKGAGAPTAPVNPATGEPIATTNPTPQAGGATGAPAGAAEAQAAQGAPPRNPSVKQGPAMSATTDTFNSFMGYEPVEKVSDEEYARQLPHGGWDLSDKAVWHVSVMSTFHSTGAGYRAGSTQTFDAHETEEGTLVTPGAPGLNADGTPPKCHYCEQEATGWFLFAEGMAFIPFDEKHRTVAHEDAIHATPDGTPSEDNIDREGAYAAPDDAKLASTAEVVQAIAAEMREEHGDDPTDPFVKGFIKEAERQAERDGYGVAAVVADVPDVPEVIEDQVDDSPAMTGAIVVLIPREDDPIHQVSQDIDAHLTLAYLAHDITTEAMPPTETLLDQAKAVASQFQQNQLVSPKGKVMALGDAVVVTLEEGDQLRELHDAITKPGTPIGSLDGSRNAYEFRPHVSLVYPQDSDTAEAAKTLEYPYSEVTFDRIGVWIGEMHYDFQLGVPAENQPPAEQSPAQEPLPATQESVDPKLARVPESASVVRSPAEMRADSERLAATTAH</sequence>
<feature type="region of interest" description="Disordered" evidence="1">
    <location>
        <begin position="1"/>
        <end position="49"/>
    </location>
</feature>
<keyword evidence="3" id="KW-1185">Reference proteome</keyword>
<proteinExistence type="predicted"/>
<feature type="compositionally biased region" description="Low complexity" evidence="1">
    <location>
        <begin position="561"/>
        <end position="589"/>
    </location>
</feature>
<dbReference type="GeneID" id="54992514"/>
<feature type="region of interest" description="Disordered" evidence="1">
    <location>
        <begin position="539"/>
        <end position="602"/>
    </location>
</feature>
<dbReference type="Gene3D" id="3.90.1140.10">
    <property type="entry name" value="Cyclic phosphodiesterase"/>
    <property type="match status" value="1"/>
</dbReference>
<feature type="region of interest" description="Disordered" evidence="1">
    <location>
        <begin position="984"/>
        <end position="1040"/>
    </location>
</feature>
<evidence type="ECO:0000256" key="1">
    <source>
        <dbReference type="SAM" id="MobiDB-lite"/>
    </source>
</evidence>
<protein>
    <submittedName>
        <fullName evidence="2">Portal protein</fullName>
    </submittedName>
</protein>
<gene>
    <name evidence="2" type="primary">47</name>
    <name evidence="2" type="ORF">PBI_HENDRIX_47</name>
</gene>
<feature type="compositionally biased region" description="Polar residues" evidence="1">
    <location>
        <begin position="17"/>
        <end position="27"/>
    </location>
</feature>
<dbReference type="Pfam" id="PF13563">
    <property type="entry name" value="2_5_RNA_ligase2"/>
    <property type="match status" value="1"/>
</dbReference>
<dbReference type="RefSeq" id="YP_009801985.1">
    <property type="nucleotide sequence ID" value="NC_047977.1"/>
</dbReference>
<evidence type="ECO:0000313" key="2">
    <source>
        <dbReference type="EMBL" id="AWN07718.1"/>
    </source>
</evidence>
<dbReference type="KEGG" id="vg:54992514"/>
<name>A0A2U8UU80_9CAUD</name>
<accession>A0A2U8UU80</accession>
<reference evidence="3" key="1">
    <citation type="submission" date="2018-04" db="EMBL/GenBank/DDBJ databases">
        <authorList>
            <person name="Go L.Y."/>
            <person name="Mitchell J.A."/>
        </authorList>
    </citation>
    <scope>NUCLEOTIDE SEQUENCE [LARGE SCALE GENOMIC DNA]</scope>
</reference>
<organism evidence="2 3">
    <name type="scientific">Microbacterium phage Hendrix</name>
    <dbReference type="NCBI Taxonomy" id="2182341"/>
    <lineage>
        <taxon>Viruses</taxon>
        <taxon>Duplodnaviria</taxon>
        <taxon>Heunggongvirae</taxon>
        <taxon>Uroviricota</taxon>
        <taxon>Caudoviricetes</taxon>
        <taxon>Rogerhendrixvirus</taxon>
        <taxon>Rogerhendrixvirus hendrix</taxon>
    </lineage>
</organism>
<dbReference type="EMBL" id="MH183162">
    <property type="protein sequence ID" value="AWN07718.1"/>
    <property type="molecule type" value="Genomic_DNA"/>
</dbReference>
<feature type="compositionally biased region" description="Basic and acidic residues" evidence="1">
    <location>
        <begin position="1"/>
        <end position="10"/>
    </location>
</feature>
<evidence type="ECO:0000313" key="3">
    <source>
        <dbReference type="Proteomes" id="UP000247284"/>
    </source>
</evidence>
<feature type="compositionally biased region" description="Low complexity" evidence="1">
    <location>
        <begin position="984"/>
        <end position="1002"/>
    </location>
</feature>